<evidence type="ECO:0000259" key="9">
    <source>
        <dbReference type="PROSITE" id="PS51007"/>
    </source>
</evidence>
<feature type="signal peptide" evidence="8">
    <location>
        <begin position="1"/>
        <end position="23"/>
    </location>
</feature>
<feature type="domain" description="Cytochrome c" evidence="9">
    <location>
        <begin position="58"/>
        <end position="127"/>
    </location>
</feature>
<evidence type="ECO:0000256" key="3">
    <source>
        <dbReference type="ARBA" id="ARBA00022723"/>
    </source>
</evidence>
<dbReference type="RefSeq" id="WP_106589552.1">
    <property type="nucleotide sequence ID" value="NZ_PYAV01000013.1"/>
</dbReference>
<dbReference type="Proteomes" id="UP000242310">
    <property type="component" value="Unassembled WGS sequence"/>
</dbReference>
<evidence type="ECO:0000256" key="4">
    <source>
        <dbReference type="ARBA" id="ARBA00022982"/>
    </source>
</evidence>
<evidence type="ECO:0000256" key="7">
    <source>
        <dbReference type="SAM" id="MobiDB-lite"/>
    </source>
</evidence>
<dbReference type="PROSITE" id="PS51257">
    <property type="entry name" value="PROKAR_LIPOPROTEIN"/>
    <property type="match status" value="1"/>
</dbReference>
<reference evidence="10 11" key="1">
    <citation type="submission" date="2018-03" db="EMBL/GenBank/DDBJ databases">
        <title>Genomic Encyclopedia of Type Strains, Phase III (KMG-III): the genomes of soil and plant-associated and newly described type strains.</title>
        <authorList>
            <person name="Whitman W."/>
        </authorList>
    </citation>
    <scope>NUCLEOTIDE SEQUENCE [LARGE SCALE GENOMIC DNA]</scope>
    <source>
        <strain evidence="10 11">CGMCC 1.07653</strain>
    </source>
</reference>
<keyword evidence="5 6" id="KW-0408">Iron</keyword>
<feature type="region of interest" description="Disordered" evidence="7">
    <location>
        <begin position="20"/>
        <end position="62"/>
    </location>
</feature>
<dbReference type="PROSITE" id="PS51007">
    <property type="entry name" value="CYTC"/>
    <property type="match status" value="1"/>
</dbReference>
<proteinExistence type="predicted"/>
<evidence type="ECO:0000256" key="8">
    <source>
        <dbReference type="SAM" id="SignalP"/>
    </source>
</evidence>
<dbReference type="InterPro" id="IPR009056">
    <property type="entry name" value="Cyt_c-like_dom"/>
</dbReference>
<evidence type="ECO:0000256" key="2">
    <source>
        <dbReference type="ARBA" id="ARBA00022617"/>
    </source>
</evidence>
<keyword evidence="2 6" id="KW-0349">Heme</keyword>
<sequence>MKKYLLTIGAAALVLSACGTDEAGEPQDPVAENGEEEAADDDNGDEEEADDDGEGETYDADEMEAVYEQNCLSCHGENLEGDGGNPGIQGLDEDSVHTAIEEGPGAMPADLVEGEEAEELSAWVADQ</sequence>
<dbReference type="Gene3D" id="1.10.760.10">
    <property type="entry name" value="Cytochrome c-like domain"/>
    <property type="match status" value="1"/>
</dbReference>
<dbReference type="EMBL" id="PYAV01000013">
    <property type="protein sequence ID" value="PSL42739.1"/>
    <property type="molecule type" value="Genomic_DNA"/>
</dbReference>
<dbReference type="GO" id="GO:0020037">
    <property type="term" value="F:heme binding"/>
    <property type="evidence" value="ECO:0007669"/>
    <property type="project" value="InterPro"/>
</dbReference>
<keyword evidence="3 6" id="KW-0479">Metal-binding</keyword>
<keyword evidence="4" id="KW-0249">Electron transport</keyword>
<organism evidence="10 11">
    <name type="scientific">Salsuginibacillus halophilus</name>
    <dbReference type="NCBI Taxonomy" id="517424"/>
    <lineage>
        <taxon>Bacteria</taxon>
        <taxon>Bacillati</taxon>
        <taxon>Bacillota</taxon>
        <taxon>Bacilli</taxon>
        <taxon>Bacillales</taxon>
        <taxon>Bacillaceae</taxon>
        <taxon>Salsuginibacillus</taxon>
    </lineage>
</organism>
<keyword evidence="8" id="KW-0732">Signal</keyword>
<feature type="compositionally biased region" description="Acidic residues" evidence="7">
    <location>
        <begin position="33"/>
        <end position="62"/>
    </location>
</feature>
<keyword evidence="11" id="KW-1185">Reference proteome</keyword>
<dbReference type="Pfam" id="PF13442">
    <property type="entry name" value="Cytochrome_CBB3"/>
    <property type="match status" value="1"/>
</dbReference>
<dbReference type="AlphaFoldDB" id="A0A2P8H995"/>
<gene>
    <name evidence="10" type="ORF">B0H94_11325</name>
</gene>
<keyword evidence="1" id="KW-0813">Transport</keyword>
<dbReference type="GO" id="GO:0009055">
    <property type="term" value="F:electron transfer activity"/>
    <property type="evidence" value="ECO:0007669"/>
    <property type="project" value="InterPro"/>
</dbReference>
<dbReference type="PANTHER" id="PTHR37823">
    <property type="entry name" value="CYTOCHROME C-553-LIKE"/>
    <property type="match status" value="1"/>
</dbReference>
<accession>A0A2P8H995</accession>
<dbReference type="SUPFAM" id="SSF46626">
    <property type="entry name" value="Cytochrome c"/>
    <property type="match status" value="1"/>
</dbReference>
<dbReference type="OrthoDB" id="7933886at2"/>
<evidence type="ECO:0000256" key="6">
    <source>
        <dbReference type="PROSITE-ProRule" id="PRU00433"/>
    </source>
</evidence>
<evidence type="ECO:0000313" key="10">
    <source>
        <dbReference type="EMBL" id="PSL42739.1"/>
    </source>
</evidence>
<dbReference type="PANTHER" id="PTHR37823:SF4">
    <property type="entry name" value="MENAQUINOL-CYTOCHROME C REDUCTASE CYTOCHROME B_C SUBUNIT"/>
    <property type="match status" value="1"/>
</dbReference>
<name>A0A2P8H995_9BACI</name>
<dbReference type="InterPro" id="IPR051811">
    <property type="entry name" value="Cytochrome_c550/c551-like"/>
</dbReference>
<comment type="caution">
    <text evidence="10">The sequence shown here is derived from an EMBL/GenBank/DDBJ whole genome shotgun (WGS) entry which is preliminary data.</text>
</comment>
<dbReference type="InterPro" id="IPR036909">
    <property type="entry name" value="Cyt_c-like_dom_sf"/>
</dbReference>
<evidence type="ECO:0000256" key="1">
    <source>
        <dbReference type="ARBA" id="ARBA00022448"/>
    </source>
</evidence>
<protein>
    <submittedName>
        <fullName evidence="10">Cytochrome c551</fullName>
    </submittedName>
</protein>
<evidence type="ECO:0000313" key="11">
    <source>
        <dbReference type="Proteomes" id="UP000242310"/>
    </source>
</evidence>
<evidence type="ECO:0000256" key="5">
    <source>
        <dbReference type="ARBA" id="ARBA00023004"/>
    </source>
</evidence>
<feature type="chain" id="PRO_5015145487" evidence="8">
    <location>
        <begin position="24"/>
        <end position="127"/>
    </location>
</feature>
<dbReference type="GO" id="GO:0046872">
    <property type="term" value="F:metal ion binding"/>
    <property type="evidence" value="ECO:0007669"/>
    <property type="project" value="UniProtKB-KW"/>
</dbReference>